<organism evidence="2 3">
    <name type="scientific">Phytopseudomonas dryadis</name>
    <dbReference type="NCBI Taxonomy" id="2487520"/>
    <lineage>
        <taxon>Bacteria</taxon>
        <taxon>Pseudomonadati</taxon>
        <taxon>Pseudomonadota</taxon>
        <taxon>Gammaproteobacteria</taxon>
        <taxon>Pseudomonadales</taxon>
        <taxon>Pseudomonadaceae</taxon>
        <taxon>Phytopseudomonas</taxon>
    </lineage>
</organism>
<feature type="transmembrane region" description="Helical" evidence="1">
    <location>
        <begin position="12"/>
        <end position="34"/>
    </location>
</feature>
<protein>
    <recommendedName>
        <fullName evidence="4">DUF342 domain-containing protein</fullName>
    </recommendedName>
</protein>
<evidence type="ECO:0000256" key="1">
    <source>
        <dbReference type="SAM" id="Phobius"/>
    </source>
</evidence>
<keyword evidence="3" id="KW-1185">Reference proteome</keyword>
<evidence type="ECO:0008006" key="4">
    <source>
        <dbReference type="Google" id="ProtNLM"/>
    </source>
</evidence>
<comment type="caution">
    <text evidence="2">The sequence shown here is derived from an EMBL/GenBank/DDBJ whole genome shotgun (WGS) entry which is preliminary data.</text>
</comment>
<keyword evidence="1" id="KW-1133">Transmembrane helix</keyword>
<evidence type="ECO:0000313" key="3">
    <source>
        <dbReference type="Proteomes" id="UP000291334"/>
    </source>
</evidence>
<name>A0ABY1ZCS3_9GAMM</name>
<accession>A0ABY1ZCS3</accession>
<proteinExistence type="predicted"/>
<dbReference type="Proteomes" id="UP000291334">
    <property type="component" value="Unassembled WGS sequence"/>
</dbReference>
<keyword evidence="1" id="KW-0812">Transmembrane</keyword>
<evidence type="ECO:0000313" key="2">
    <source>
        <dbReference type="EMBL" id="TBV09062.1"/>
    </source>
</evidence>
<reference evidence="2 3" key="1">
    <citation type="submission" date="2018-06" db="EMBL/GenBank/DDBJ databases">
        <title>Three novel Pseudomonas species isolated from symptomatic oak.</title>
        <authorList>
            <person name="Bueno-Gonzalez V."/>
            <person name="Brady C."/>
        </authorList>
    </citation>
    <scope>NUCLEOTIDE SEQUENCE [LARGE SCALE GENOMIC DNA]</scope>
    <source>
        <strain evidence="2 3">P26B</strain>
    </source>
</reference>
<sequence>MALHARQRGMATILVVMLAGMALTVTALGIMYSVRTSQDKQVTVHATTHSQAGAWVAVEALRLYLQTLDKDALDGLAASAQLAFTIAGNKVTAQNFALEPITGDTNNTHRFATDISYQDVAARASSTISVVYDVIPANSATTPSREPWSDVLNIYNDLNMTGGISILGGDLAKFNVDGSVNLDSASITGIKTLKATGNISIGSGIKVEELYSNGDISLTGSASVLSASALGNITTNSGGSQGVLNANGNIIITNGSVATANALGFITASSGGTHGTFTAAKTISISNGSTTLANAEGNVTLTGGSATTVNSESNVSSSSQQVSTINANGSVTALSPVNINATGDVTLNGWGSANVRSKGSVTVNSGNLSSVLASGNLTFNGWGSASGTIGGTLTKEQQYNGNVNVNVQPGLVVEVPTVDVVPMAQLSAFTLTRPRVDAYGLKTSANYVFQRENGRTKVTVRNINGIADGDYYIGYYQAQSNDRVDYLCKEVNSSGLCTSPATYADTHTICQGNSNQNACFSYANDTWSVTGKNLAPGVMWFEGNLSLVNGNFYNTFIATGNIGTSGGHTTTAVNYAGYNAICLNQYPQNATTRFAGLYPTNFCNQANASLIINSIGNIALLAGGYQDTTFSGGTIDLGSSSKIYGSVIAGDLLLTGGDTTISGYVTAAGQGSGTSNNWGGSTTIDLRNLPAGYDPGGIPDMGEICSVNCTGNQTSWPGQAKVLWSRYL</sequence>
<gene>
    <name evidence="2" type="ORF">DNK34_03805</name>
</gene>
<dbReference type="EMBL" id="QJUM01000003">
    <property type="protein sequence ID" value="TBV09062.1"/>
    <property type="molecule type" value="Genomic_DNA"/>
</dbReference>
<keyword evidence="1" id="KW-0472">Membrane</keyword>